<evidence type="ECO:0000256" key="1">
    <source>
        <dbReference type="SAM" id="MobiDB-lite"/>
    </source>
</evidence>
<reference evidence="3" key="1">
    <citation type="journal article" date="2021" name="J. Hered.">
        <title>Genome Assembly of Salicaceae Populus deltoides (Eastern Cottonwood) I-69 Based on Nanopore Sequencing and Hi-C Technologies.</title>
        <authorList>
            <person name="Bai S."/>
            <person name="Wu H."/>
            <person name="Zhang J."/>
            <person name="Pan Z."/>
            <person name="Zhao W."/>
            <person name="Li Z."/>
            <person name="Tong C."/>
        </authorList>
    </citation>
    <scope>NUCLEOTIDE SEQUENCE</scope>
    <source>
        <tissue evidence="3">Leaf</tissue>
    </source>
</reference>
<feature type="signal peptide" evidence="2">
    <location>
        <begin position="1"/>
        <end position="24"/>
    </location>
</feature>
<dbReference type="AlphaFoldDB" id="A0A8T2ZYU3"/>
<comment type="caution">
    <text evidence="3">The sequence shown here is derived from an EMBL/GenBank/DDBJ whole genome shotgun (WGS) entry which is preliminary data.</text>
</comment>
<feature type="chain" id="PRO_5035752130" evidence="2">
    <location>
        <begin position="25"/>
        <end position="309"/>
    </location>
</feature>
<dbReference type="EMBL" id="JACEGQ020000001">
    <property type="protein sequence ID" value="KAH8522637.1"/>
    <property type="molecule type" value="Genomic_DNA"/>
</dbReference>
<feature type="region of interest" description="Disordered" evidence="1">
    <location>
        <begin position="192"/>
        <end position="309"/>
    </location>
</feature>
<evidence type="ECO:0000313" key="4">
    <source>
        <dbReference type="Proteomes" id="UP000807159"/>
    </source>
</evidence>
<gene>
    <name evidence="3" type="ORF">H0E87_003326</name>
</gene>
<feature type="region of interest" description="Disordered" evidence="1">
    <location>
        <begin position="62"/>
        <end position="101"/>
    </location>
</feature>
<sequence>MTNVLFLALALPFIGLSAIDSAQARTLPDRFGLRVAKTLATPPPPCMVHSSKSKESTRYYQKYLTSPPPTTSYDQETLSSPPRSDSTKGQLDIESPCSNEESPCINDGCVSMITDFERPIPSSNPPPKQHTPTVPLLRPKSPPRQYLVSARSHHPKSPPRPDSTKGQLDIESPCSNEESPCINDGCISMITDFERPIPSSNPPPKQHTPTVPLLRPKSPPRQYLVSARSHHPKSPPRPDSTKGQLDIESPSSNEESPCINDGCISMITDFERPIPSSNPPPKQQTPTVPLLRPKSPPRQYLVSARNHHP</sequence>
<organism evidence="3 4">
    <name type="scientific">Populus deltoides</name>
    <name type="common">Eastern poplar</name>
    <name type="synonym">Eastern cottonwood</name>
    <dbReference type="NCBI Taxonomy" id="3696"/>
    <lineage>
        <taxon>Eukaryota</taxon>
        <taxon>Viridiplantae</taxon>
        <taxon>Streptophyta</taxon>
        <taxon>Embryophyta</taxon>
        <taxon>Tracheophyta</taxon>
        <taxon>Spermatophyta</taxon>
        <taxon>Magnoliopsida</taxon>
        <taxon>eudicotyledons</taxon>
        <taxon>Gunneridae</taxon>
        <taxon>Pentapetalae</taxon>
        <taxon>rosids</taxon>
        <taxon>fabids</taxon>
        <taxon>Malpighiales</taxon>
        <taxon>Salicaceae</taxon>
        <taxon>Saliceae</taxon>
        <taxon>Populus</taxon>
    </lineage>
</organism>
<name>A0A8T2ZYU3_POPDE</name>
<feature type="compositionally biased region" description="Polar residues" evidence="1">
    <location>
        <begin position="71"/>
        <end position="89"/>
    </location>
</feature>
<dbReference type="Proteomes" id="UP000807159">
    <property type="component" value="Chromosome 1"/>
</dbReference>
<evidence type="ECO:0000256" key="2">
    <source>
        <dbReference type="SAM" id="SignalP"/>
    </source>
</evidence>
<keyword evidence="4" id="KW-1185">Reference proteome</keyword>
<proteinExistence type="predicted"/>
<protein>
    <submittedName>
        <fullName evidence="3">Uncharacterized protein</fullName>
    </submittedName>
</protein>
<evidence type="ECO:0000313" key="3">
    <source>
        <dbReference type="EMBL" id="KAH8522637.1"/>
    </source>
</evidence>
<keyword evidence="2" id="KW-0732">Signal</keyword>
<feature type="region of interest" description="Disordered" evidence="1">
    <location>
        <begin position="115"/>
        <end position="178"/>
    </location>
</feature>
<accession>A0A8T2ZYU3</accession>